<dbReference type="Proteomes" id="UP000095280">
    <property type="component" value="Unplaced"/>
</dbReference>
<proteinExistence type="predicted"/>
<feature type="compositionally biased region" description="Basic residues" evidence="1">
    <location>
        <begin position="454"/>
        <end position="464"/>
    </location>
</feature>
<evidence type="ECO:0000256" key="1">
    <source>
        <dbReference type="SAM" id="MobiDB-lite"/>
    </source>
</evidence>
<evidence type="ECO:0000313" key="2">
    <source>
        <dbReference type="Proteomes" id="UP000095280"/>
    </source>
</evidence>
<dbReference type="WBParaSite" id="maker-unitig_32732-snap-gene-0.2-mRNA-1">
    <property type="protein sequence ID" value="maker-unitig_32732-snap-gene-0.2-mRNA-1"/>
    <property type="gene ID" value="maker-unitig_32732-snap-gene-0.2"/>
</dbReference>
<feature type="region of interest" description="Disordered" evidence="1">
    <location>
        <begin position="1"/>
        <end position="98"/>
    </location>
</feature>
<feature type="compositionally biased region" description="Low complexity" evidence="1">
    <location>
        <begin position="428"/>
        <end position="448"/>
    </location>
</feature>
<feature type="compositionally biased region" description="Low complexity" evidence="1">
    <location>
        <begin position="1"/>
        <end position="12"/>
    </location>
</feature>
<sequence>CPAASSAAPSWATGLRRAPFERAPPAPAGSAVRPSAADSGGARQLRRKALAASEANAGRPSSGGPVSRELPSAGGPREEPASRAPEQQQAKTGRQRGAVGEDQCWERCRWQLKCQRPQWLQAAGSASPKSLPELLVALPKEESLIANSGTFNSECIFDKMRAAIAAAAAVRLAHLAISGSTSPWLYRVVIVYGTRCNRPETFNNAQKFGVIPPFSCTLNRTGTQHSIGHRALMADSASAPGLLAVAFCCLAASRLACSRCPQNSSSSLQSNGDPPSGSTPASGKSLSKISSRRGLPPAGEAAVATLVRLGHACCQTVVHAVVRLGHAVFRLGHACVRRGTPAVDWVTPVFMDRPAPSLRYYGSTSRDAARLPSTVLGQCGPGCPARSRQLAMPVNFSSEERYARPVQQKPALQFQAQKPVNPPPPVEPSISPAAEEAAAGGAVTVGNSEESRLSRHRRRERNLRKGGPGLLPIPERRPDALTAAQDPARRRRRAKASALGVVGGRTQGRSAGRAIASPIFTRWRGGFDPVDARWPLRHAGWRPASSKQCIAGLGEDFELPPPQAASRLESQGDRRCCGPRLGDLSAQRPRPPAELRRPATNGASC</sequence>
<organism evidence="2 3">
    <name type="scientific">Macrostomum lignano</name>
    <dbReference type="NCBI Taxonomy" id="282301"/>
    <lineage>
        <taxon>Eukaryota</taxon>
        <taxon>Metazoa</taxon>
        <taxon>Spiralia</taxon>
        <taxon>Lophotrochozoa</taxon>
        <taxon>Platyhelminthes</taxon>
        <taxon>Rhabditophora</taxon>
        <taxon>Macrostomorpha</taxon>
        <taxon>Macrostomida</taxon>
        <taxon>Macrostomidae</taxon>
        <taxon>Macrostomum</taxon>
    </lineage>
</organism>
<feature type="compositionally biased region" description="Polar residues" evidence="1">
    <location>
        <begin position="265"/>
        <end position="289"/>
    </location>
</feature>
<name>A0A1I8FH00_9PLAT</name>
<evidence type="ECO:0000313" key="3">
    <source>
        <dbReference type="WBParaSite" id="maker-unitig_32732-snap-gene-0.2-mRNA-1"/>
    </source>
</evidence>
<feature type="region of interest" description="Disordered" evidence="1">
    <location>
        <begin position="265"/>
        <end position="295"/>
    </location>
</feature>
<reference evidence="3" key="1">
    <citation type="submission" date="2016-11" db="UniProtKB">
        <authorList>
            <consortium name="WormBaseParasite"/>
        </authorList>
    </citation>
    <scope>IDENTIFICATION</scope>
</reference>
<keyword evidence="2" id="KW-1185">Reference proteome</keyword>
<feature type="region of interest" description="Disordered" evidence="1">
    <location>
        <begin position="555"/>
        <end position="605"/>
    </location>
</feature>
<dbReference type="AlphaFoldDB" id="A0A1I8FH00"/>
<feature type="region of interest" description="Disordered" evidence="1">
    <location>
        <begin position="416"/>
        <end position="505"/>
    </location>
</feature>
<protein>
    <submittedName>
        <fullName evidence="3">PHD-type domain-containing protein</fullName>
    </submittedName>
</protein>
<accession>A0A1I8FH00</accession>